<dbReference type="Proteomes" id="UP000799536">
    <property type="component" value="Unassembled WGS sequence"/>
</dbReference>
<dbReference type="AlphaFoldDB" id="A0A9P4JWI0"/>
<feature type="transmembrane region" description="Helical" evidence="1">
    <location>
        <begin position="12"/>
        <end position="38"/>
    </location>
</feature>
<evidence type="ECO:0000256" key="1">
    <source>
        <dbReference type="SAM" id="Phobius"/>
    </source>
</evidence>
<keyword evidence="3" id="KW-1185">Reference proteome</keyword>
<keyword evidence="1" id="KW-0472">Membrane</keyword>
<evidence type="ECO:0000313" key="2">
    <source>
        <dbReference type="EMBL" id="KAF2204747.1"/>
    </source>
</evidence>
<sequence length="83" mass="9718">MFIGEMSGIHLFLAFSSSLISVIKPILFSFFIQSLSFFNMTRPPVLRMIPARVTAIDRFLWCFSYYNSADRLGHHRRVFPSRQ</sequence>
<dbReference type="EMBL" id="ML993869">
    <property type="protein sequence ID" value="KAF2204747.1"/>
    <property type="molecule type" value="Genomic_DNA"/>
</dbReference>
<proteinExistence type="predicted"/>
<gene>
    <name evidence="2" type="ORF">GQ43DRAFT_121288</name>
</gene>
<organism evidence="2 3">
    <name type="scientific">Delitschia confertaspora ATCC 74209</name>
    <dbReference type="NCBI Taxonomy" id="1513339"/>
    <lineage>
        <taxon>Eukaryota</taxon>
        <taxon>Fungi</taxon>
        <taxon>Dikarya</taxon>
        <taxon>Ascomycota</taxon>
        <taxon>Pezizomycotina</taxon>
        <taxon>Dothideomycetes</taxon>
        <taxon>Pleosporomycetidae</taxon>
        <taxon>Pleosporales</taxon>
        <taxon>Delitschiaceae</taxon>
        <taxon>Delitschia</taxon>
    </lineage>
</organism>
<accession>A0A9P4JWI0</accession>
<reference evidence="2" key="1">
    <citation type="journal article" date="2020" name="Stud. Mycol.">
        <title>101 Dothideomycetes genomes: a test case for predicting lifestyles and emergence of pathogens.</title>
        <authorList>
            <person name="Haridas S."/>
            <person name="Albert R."/>
            <person name="Binder M."/>
            <person name="Bloem J."/>
            <person name="Labutti K."/>
            <person name="Salamov A."/>
            <person name="Andreopoulos B."/>
            <person name="Baker S."/>
            <person name="Barry K."/>
            <person name="Bills G."/>
            <person name="Bluhm B."/>
            <person name="Cannon C."/>
            <person name="Castanera R."/>
            <person name="Culley D."/>
            <person name="Daum C."/>
            <person name="Ezra D."/>
            <person name="Gonzalez J."/>
            <person name="Henrissat B."/>
            <person name="Kuo A."/>
            <person name="Liang C."/>
            <person name="Lipzen A."/>
            <person name="Lutzoni F."/>
            <person name="Magnuson J."/>
            <person name="Mondo S."/>
            <person name="Nolan M."/>
            <person name="Ohm R."/>
            <person name="Pangilinan J."/>
            <person name="Park H.-J."/>
            <person name="Ramirez L."/>
            <person name="Alfaro M."/>
            <person name="Sun H."/>
            <person name="Tritt A."/>
            <person name="Yoshinaga Y."/>
            <person name="Zwiers L.-H."/>
            <person name="Turgeon B."/>
            <person name="Goodwin S."/>
            <person name="Spatafora J."/>
            <person name="Crous P."/>
            <person name="Grigoriev I."/>
        </authorList>
    </citation>
    <scope>NUCLEOTIDE SEQUENCE</scope>
    <source>
        <strain evidence="2">ATCC 74209</strain>
    </source>
</reference>
<name>A0A9P4JWI0_9PLEO</name>
<keyword evidence="1" id="KW-1133">Transmembrane helix</keyword>
<keyword evidence="1" id="KW-0812">Transmembrane</keyword>
<evidence type="ECO:0000313" key="3">
    <source>
        <dbReference type="Proteomes" id="UP000799536"/>
    </source>
</evidence>
<comment type="caution">
    <text evidence="2">The sequence shown here is derived from an EMBL/GenBank/DDBJ whole genome shotgun (WGS) entry which is preliminary data.</text>
</comment>
<protein>
    <submittedName>
        <fullName evidence="2">Uncharacterized protein</fullName>
    </submittedName>
</protein>